<name>A0A1E5V5Q9_9POAL</name>
<dbReference type="Gene3D" id="2.120.10.10">
    <property type="match status" value="1"/>
</dbReference>
<evidence type="ECO:0000313" key="4">
    <source>
        <dbReference type="EMBL" id="OEL20492.1"/>
    </source>
</evidence>
<evidence type="ECO:0000259" key="3">
    <source>
        <dbReference type="Pfam" id="PF13088"/>
    </source>
</evidence>
<dbReference type="PANTHER" id="PTHR43752">
    <property type="entry name" value="BNR/ASP-BOX REPEAT FAMILY PROTEIN"/>
    <property type="match status" value="1"/>
</dbReference>
<keyword evidence="2" id="KW-0732">Signal</keyword>
<protein>
    <recommendedName>
        <fullName evidence="3">Sialidase domain-containing protein</fullName>
    </recommendedName>
</protein>
<dbReference type="InterPro" id="IPR036278">
    <property type="entry name" value="Sialidase_sf"/>
</dbReference>
<accession>A0A1E5V5Q9</accession>
<gene>
    <name evidence="4" type="ORF">BAE44_0018485</name>
</gene>
<evidence type="ECO:0000313" key="5">
    <source>
        <dbReference type="Proteomes" id="UP000095767"/>
    </source>
</evidence>
<evidence type="ECO:0000256" key="1">
    <source>
        <dbReference type="SAM" id="Phobius"/>
    </source>
</evidence>
<feature type="signal peptide" evidence="2">
    <location>
        <begin position="1"/>
        <end position="25"/>
    </location>
</feature>
<dbReference type="AlphaFoldDB" id="A0A1E5V5Q9"/>
<keyword evidence="1" id="KW-0472">Membrane</keyword>
<organism evidence="4 5">
    <name type="scientific">Dichanthelium oligosanthes</name>
    <dbReference type="NCBI Taxonomy" id="888268"/>
    <lineage>
        <taxon>Eukaryota</taxon>
        <taxon>Viridiplantae</taxon>
        <taxon>Streptophyta</taxon>
        <taxon>Embryophyta</taxon>
        <taxon>Tracheophyta</taxon>
        <taxon>Spermatophyta</taxon>
        <taxon>Magnoliopsida</taxon>
        <taxon>Liliopsida</taxon>
        <taxon>Poales</taxon>
        <taxon>Poaceae</taxon>
        <taxon>PACMAD clade</taxon>
        <taxon>Panicoideae</taxon>
        <taxon>Panicodae</taxon>
        <taxon>Paniceae</taxon>
        <taxon>Dichantheliinae</taxon>
        <taxon>Dichanthelium</taxon>
    </lineage>
</organism>
<dbReference type="OrthoDB" id="504663at2759"/>
<dbReference type="InterPro" id="IPR011040">
    <property type="entry name" value="Sialidase"/>
</dbReference>
<comment type="caution">
    <text evidence="4">The sequence shown here is derived from an EMBL/GenBank/DDBJ whole genome shotgun (WGS) entry which is preliminary data.</text>
</comment>
<dbReference type="EMBL" id="LWDX02050529">
    <property type="protein sequence ID" value="OEL20492.1"/>
    <property type="molecule type" value="Genomic_DNA"/>
</dbReference>
<keyword evidence="5" id="KW-1185">Reference proteome</keyword>
<dbReference type="CDD" id="cd15482">
    <property type="entry name" value="Sialidase_non-viral"/>
    <property type="match status" value="1"/>
</dbReference>
<keyword evidence="1" id="KW-1133">Transmembrane helix</keyword>
<dbReference type="Pfam" id="PF13088">
    <property type="entry name" value="BNR_2"/>
    <property type="match status" value="1"/>
</dbReference>
<dbReference type="PANTHER" id="PTHR43752:SF2">
    <property type="entry name" value="BNR_ASP-BOX REPEAT FAMILY PROTEIN"/>
    <property type="match status" value="1"/>
</dbReference>
<keyword evidence="1" id="KW-0812">Transmembrane</keyword>
<dbReference type="Proteomes" id="UP000095767">
    <property type="component" value="Unassembled WGS sequence"/>
</dbReference>
<evidence type="ECO:0000256" key="2">
    <source>
        <dbReference type="SAM" id="SignalP"/>
    </source>
</evidence>
<proteinExistence type="predicted"/>
<reference evidence="4 5" key="1">
    <citation type="submission" date="2016-09" db="EMBL/GenBank/DDBJ databases">
        <title>The draft genome of Dichanthelium oligosanthes: A C3 panicoid grass species.</title>
        <authorList>
            <person name="Studer A.J."/>
            <person name="Schnable J.C."/>
            <person name="Brutnell T.P."/>
        </authorList>
    </citation>
    <scope>NUCLEOTIDE SEQUENCE [LARGE SCALE GENOMIC DNA]</scope>
    <source>
        <strain evidence="5">cv. Kellogg 1175</strain>
        <tissue evidence="4">Leaf</tissue>
    </source>
</reference>
<feature type="domain" description="Sialidase" evidence="3">
    <location>
        <begin position="135"/>
        <end position="410"/>
    </location>
</feature>
<feature type="chain" id="PRO_5009187742" description="Sialidase domain-containing protein" evidence="2">
    <location>
        <begin position="26"/>
        <end position="428"/>
    </location>
</feature>
<sequence>MTAAAGMRVVPLLMLLALLAAAADGRPATPKHRQVLHFYFRQRFRLMIISSFYLAISFLCLIKEYKKWYRSVADCCNYPQEGHLRAVEKGDSGWRELELQRRVDGGEQGLHLDALMQHALFLNHEALEVQVEKDHFLVAYFAGSKEGAADVKIWSQRFKDGSWQAPVVVDQEQSVPMWNPVLFKPPNSTQLLLFYKIGPDVRSWTGAMKRSEDGGATWQPRELLPAGILGPTKNKACARTLHDSELDSGLLSISKSATKRASHVVTEDYGRSWRRHGPIDVKGVAQGVIQPYPYAATGASGTTTLRVLMRSFTGLGKVYIAESKDGGLTWTHAAPTALPNPNSGIDGTRTRDGGRLVLAYNARSRGQLKLAASDDDGDTWREDVATLEDAAGMEFSYPAVITSGDGLIHVTYTYNRTQIKHVVIQPGR</sequence>
<dbReference type="SUPFAM" id="SSF50939">
    <property type="entry name" value="Sialidases"/>
    <property type="match status" value="1"/>
</dbReference>
<feature type="transmembrane region" description="Helical" evidence="1">
    <location>
        <begin position="44"/>
        <end position="62"/>
    </location>
</feature>